<gene>
    <name evidence="4" type="primary">nudJ</name>
    <name evidence="6" type="ORF">SAMN05421731_10244</name>
</gene>
<evidence type="ECO:0000256" key="1">
    <source>
        <dbReference type="ARBA" id="ARBA00007608"/>
    </source>
</evidence>
<accession>A0A240E554</accession>
<dbReference type="CDD" id="cd03675">
    <property type="entry name" value="NUDIX_Hydrolase"/>
    <property type="match status" value="1"/>
</dbReference>
<dbReference type="SUPFAM" id="SSF55811">
    <property type="entry name" value="Nudix"/>
    <property type="match status" value="1"/>
</dbReference>
<dbReference type="Gene3D" id="3.90.79.10">
    <property type="entry name" value="Nucleoside Triphosphate Pyrophosphohydrolase"/>
    <property type="match status" value="1"/>
</dbReference>
<dbReference type="EC" id="3.6.1.-" evidence="4"/>
<dbReference type="AlphaFoldDB" id="A0A240E554"/>
<comment type="similarity">
    <text evidence="1 4">Belongs to the Nudix hydrolase family. NudJ subfamily.</text>
</comment>
<dbReference type="GO" id="GO:0017110">
    <property type="term" value="F:nucleoside diphosphate phosphatase activity"/>
    <property type="evidence" value="ECO:0007669"/>
    <property type="project" value="InterPro"/>
</dbReference>
<feature type="domain" description="Nudix hydrolase" evidence="5">
    <location>
        <begin position="2"/>
        <end position="135"/>
    </location>
</feature>
<protein>
    <recommendedName>
        <fullName evidence="3 4">Phosphatase NudJ</fullName>
        <ecNumber evidence="4">3.6.1.-</ecNumber>
    </recommendedName>
</protein>
<evidence type="ECO:0000259" key="5">
    <source>
        <dbReference type="PROSITE" id="PS51462"/>
    </source>
</evidence>
<dbReference type="EMBL" id="OANT01000002">
    <property type="protein sequence ID" value="SNX43888.1"/>
    <property type="molecule type" value="Genomic_DNA"/>
</dbReference>
<dbReference type="Proteomes" id="UP000219042">
    <property type="component" value="Unassembled WGS sequence"/>
</dbReference>
<name>A0A240E554_9GAMM</name>
<proteinExistence type="inferred from homology"/>
<sequence length="159" mass="18001">MSWSAHVTVATVVQQDDRFLLVEEHSEGFSHAVYNQPAGHVEAGETLIEAALRETLEETAWQVEITDLLGFYTYTPPMFPDRTYFRFCFLAKPIKDTQQKLDTGIIRATWLTLNELQNSGRARSPLVIKAIQDALSGQKYPLSLIYEHPFISPTSNLEA</sequence>
<reference evidence="7" key="1">
    <citation type="submission" date="2016-09" db="EMBL/GenBank/DDBJ databases">
        <authorList>
            <person name="Varghese N."/>
            <person name="Submissions S."/>
        </authorList>
    </citation>
    <scope>NUCLEOTIDE SEQUENCE [LARGE SCALE GENOMIC DNA]</scope>
    <source>
        <strain evidence="7">ANC 4466</strain>
    </source>
</reference>
<dbReference type="PANTHER" id="PTHR43222:SF11">
    <property type="entry name" value="PHOSPHATASE NUDJ"/>
    <property type="match status" value="1"/>
</dbReference>
<dbReference type="RefSeq" id="WP_097078180.1">
    <property type="nucleotide sequence ID" value="NZ_BAABHT010000010.1"/>
</dbReference>
<keyword evidence="7" id="KW-1185">Reference proteome</keyword>
<evidence type="ECO:0000256" key="4">
    <source>
        <dbReference type="RuleBase" id="RU364043"/>
    </source>
</evidence>
<dbReference type="InterPro" id="IPR033713">
    <property type="entry name" value="NudJ"/>
</dbReference>
<dbReference type="Pfam" id="PF00293">
    <property type="entry name" value="NUDIX"/>
    <property type="match status" value="1"/>
</dbReference>
<organism evidence="6 7">
    <name type="scientific">Acinetobacter puyangensis</name>
    <dbReference type="NCBI Taxonomy" id="1096779"/>
    <lineage>
        <taxon>Bacteria</taxon>
        <taxon>Pseudomonadati</taxon>
        <taxon>Pseudomonadota</taxon>
        <taxon>Gammaproteobacteria</taxon>
        <taxon>Moraxellales</taxon>
        <taxon>Moraxellaceae</taxon>
        <taxon>Acinetobacter</taxon>
    </lineage>
</organism>
<evidence type="ECO:0000313" key="6">
    <source>
        <dbReference type="EMBL" id="SNX43888.1"/>
    </source>
</evidence>
<dbReference type="GO" id="GO:0004787">
    <property type="term" value="F:thiamine diphosphate phosphatase activity"/>
    <property type="evidence" value="ECO:0007669"/>
    <property type="project" value="InterPro"/>
</dbReference>
<dbReference type="PROSITE" id="PS51462">
    <property type="entry name" value="NUDIX"/>
    <property type="match status" value="1"/>
</dbReference>
<keyword evidence="4" id="KW-0460">Magnesium</keyword>
<keyword evidence="4" id="KW-0378">Hydrolase</keyword>
<dbReference type="PANTHER" id="PTHR43222">
    <property type="entry name" value="NUDIX HYDROLASE 23"/>
    <property type="match status" value="1"/>
</dbReference>
<evidence type="ECO:0000313" key="7">
    <source>
        <dbReference type="Proteomes" id="UP000219042"/>
    </source>
</evidence>
<dbReference type="OrthoDB" id="8594221at2"/>
<dbReference type="GO" id="GO:0017111">
    <property type="term" value="F:ribonucleoside triphosphate phosphatase activity"/>
    <property type="evidence" value="ECO:0007669"/>
    <property type="project" value="InterPro"/>
</dbReference>
<comment type="subunit">
    <text evidence="2 4">Monomer.</text>
</comment>
<dbReference type="InterPro" id="IPR000086">
    <property type="entry name" value="NUDIX_hydrolase_dom"/>
</dbReference>
<evidence type="ECO:0000256" key="2">
    <source>
        <dbReference type="ARBA" id="ARBA00011245"/>
    </source>
</evidence>
<dbReference type="InterPro" id="IPR015797">
    <property type="entry name" value="NUDIX_hydrolase-like_dom_sf"/>
</dbReference>
<evidence type="ECO:0000256" key="3">
    <source>
        <dbReference type="ARBA" id="ARBA00015552"/>
    </source>
</evidence>
<comment type="cofactor">
    <cofactor evidence="4">
        <name>Mg(2+)</name>
        <dbReference type="ChEBI" id="CHEBI:18420"/>
    </cofactor>
</comment>